<dbReference type="InterPro" id="IPR007630">
    <property type="entry name" value="RNA_pol_sigma70_r4"/>
</dbReference>
<keyword evidence="2" id="KW-0805">Transcription regulation</keyword>
<dbReference type="GO" id="GO:0006352">
    <property type="term" value="P:DNA-templated transcription initiation"/>
    <property type="evidence" value="ECO:0007669"/>
    <property type="project" value="InterPro"/>
</dbReference>
<evidence type="ECO:0000256" key="6">
    <source>
        <dbReference type="SAM" id="MobiDB-lite"/>
    </source>
</evidence>
<accession>A0A0U9HI10</accession>
<dbReference type="InterPro" id="IPR000943">
    <property type="entry name" value="RNA_pol_sigma70"/>
</dbReference>
<keyword evidence="3" id="KW-0731">Sigma factor</keyword>
<dbReference type="Gene3D" id="1.10.601.10">
    <property type="entry name" value="RNA Polymerase Primary Sigma Factor"/>
    <property type="match status" value="1"/>
</dbReference>
<dbReference type="InterPro" id="IPR013324">
    <property type="entry name" value="RNA_pol_sigma_r3/r4-like"/>
</dbReference>
<evidence type="ECO:0000313" key="8">
    <source>
        <dbReference type="EMBL" id="GAQ79433.1"/>
    </source>
</evidence>
<dbReference type="PANTHER" id="PTHR30603:SF47">
    <property type="entry name" value="RNA POLYMERASE SIGMA FACTOR SIGD, CHLOROPLASTIC"/>
    <property type="match status" value="1"/>
</dbReference>
<evidence type="ECO:0000256" key="3">
    <source>
        <dbReference type="ARBA" id="ARBA00023082"/>
    </source>
</evidence>
<keyword evidence="9" id="KW-1185">Reference proteome</keyword>
<keyword evidence="4" id="KW-0238">DNA-binding</keyword>
<dbReference type="InterPro" id="IPR013325">
    <property type="entry name" value="RNA_pol_sigma_r2"/>
</dbReference>
<reference evidence="8 9" key="1">
    <citation type="journal article" date="2014" name="Nat. Commun.">
        <title>Klebsormidium flaccidum genome reveals primary factors for plant terrestrial adaptation.</title>
        <authorList>
            <person name="Hori K."/>
            <person name="Maruyama F."/>
            <person name="Fujisawa T."/>
            <person name="Togashi T."/>
            <person name="Yamamoto N."/>
            <person name="Seo M."/>
            <person name="Sato S."/>
            <person name="Yamada T."/>
            <person name="Mori H."/>
            <person name="Tajima N."/>
            <person name="Moriyama T."/>
            <person name="Ikeuchi M."/>
            <person name="Watanabe M."/>
            <person name="Wada H."/>
            <person name="Kobayashi K."/>
            <person name="Saito M."/>
            <person name="Masuda T."/>
            <person name="Sasaki-Sekimoto Y."/>
            <person name="Mashiguchi K."/>
            <person name="Awai K."/>
            <person name="Shimojima M."/>
            <person name="Masuda S."/>
            <person name="Iwai M."/>
            <person name="Nobusawa T."/>
            <person name="Narise T."/>
            <person name="Kondo S."/>
            <person name="Saito H."/>
            <person name="Sato R."/>
            <person name="Murakawa M."/>
            <person name="Ihara Y."/>
            <person name="Oshima-Yamada Y."/>
            <person name="Ohtaka K."/>
            <person name="Satoh M."/>
            <person name="Sonobe K."/>
            <person name="Ishii M."/>
            <person name="Ohtani R."/>
            <person name="Kanamori-Sato M."/>
            <person name="Honoki R."/>
            <person name="Miyazaki D."/>
            <person name="Mochizuki H."/>
            <person name="Umetsu J."/>
            <person name="Higashi K."/>
            <person name="Shibata D."/>
            <person name="Kamiya Y."/>
            <person name="Sato N."/>
            <person name="Nakamura Y."/>
            <person name="Tabata S."/>
            <person name="Ida S."/>
            <person name="Kurokawa K."/>
            <person name="Ohta H."/>
        </authorList>
    </citation>
    <scope>NUCLEOTIDE SEQUENCE [LARGE SCALE GENOMIC DNA]</scope>
    <source>
        <strain evidence="8 9">NIES-2285</strain>
    </source>
</reference>
<dbReference type="EMBL" id="DF236979">
    <property type="protein sequence ID" value="GAQ79433.1"/>
    <property type="molecule type" value="Genomic_DNA"/>
</dbReference>
<dbReference type="CDD" id="cd06171">
    <property type="entry name" value="Sigma70_r4"/>
    <property type="match status" value="1"/>
</dbReference>
<dbReference type="InterPro" id="IPR036388">
    <property type="entry name" value="WH-like_DNA-bd_sf"/>
</dbReference>
<feature type="compositionally biased region" description="Basic residues" evidence="6">
    <location>
        <begin position="431"/>
        <end position="445"/>
    </location>
</feature>
<evidence type="ECO:0000256" key="2">
    <source>
        <dbReference type="ARBA" id="ARBA00023015"/>
    </source>
</evidence>
<name>A0A0U9HI10_KLENI</name>
<evidence type="ECO:0000256" key="1">
    <source>
        <dbReference type="ARBA" id="ARBA00007788"/>
    </source>
</evidence>
<feature type="domain" description="RNA polymerase sigma-70" evidence="7">
    <location>
        <begin position="567"/>
        <end position="580"/>
    </location>
</feature>
<dbReference type="InterPro" id="IPR007624">
    <property type="entry name" value="RNA_pol_sigma70_r3"/>
</dbReference>
<dbReference type="Pfam" id="PF04542">
    <property type="entry name" value="Sigma70_r2"/>
    <property type="match status" value="1"/>
</dbReference>
<dbReference type="PRINTS" id="PR00046">
    <property type="entry name" value="SIGMA70FCT"/>
</dbReference>
<dbReference type="PANTHER" id="PTHR30603">
    <property type="entry name" value="RNA POLYMERASE SIGMA FACTOR RPO"/>
    <property type="match status" value="1"/>
</dbReference>
<dbReference type="GO" id="GO:1903865">
    <property type="term" value="C:sigma factor antagonist complex"/>
    <property type="evidence" value="ECO:0000318"/>
    <property type="project" value="GO_Central"/>
</dbReference>
<protein>
    <submittedName>
        <fullName evidence="8">RNA polymerase sigma factor</fullName>
    </submittedName>
</protein>
<dbReference type="InterPro" id="IPR014284">
    <property type="entry name" value="RNA_pol_sigma-70_dom"/>
</dbReference>
<dbReference type="InterPro" id="IPR050239">
    <property type="entry name" value="Sigma-70_RNA_pol_init_factors"/>
</dbReference>
<dbReference type="GO" id="GO:0000976">
    <property type="term" value="F:transcription cis-regulatory region binding"/>
    <property type="evidence" value="ECO:0000318"/>
    <property type="project" value="GO_Central"/>
</dbReference>
<organism evidence="8 9">
    <name type="scientific">Klebsormidium nitens</name>
    <name type="common">Green alga</name>
    <name type="synonym">Ulothrix nitens</name>
    <dbReference type="NCBI Taxonomy" id="105231"/>
    <lineage>
        <taxon>Eukaryota</taxon>
        <taxon>Viridiplantae</taxon>
        <taxon>Streptophyta</taxon>
        <taxon>Klebsormidiophyceae</taxon>
        <taxon>Klebsormidiales</taxon>
        <taxon>Klebsormidiaceae</taxon>
        <taxon>Klebsormidium</taxon>
    </lineage>
</organism>
<dbReference type="InterPro" id="IPR007627">
    <property type="entry name" value="RNA_pol_sigma70_r2"/>
</dbReference>
<dbReference type="SUPFAM" id="SSF88659">
    <property type="entry name" value="Sigma3 and sigma4 domains of RNA polymerase sigma factors"/>
    <property type="match status" value="2"/>
</dbReference>
<evidence type="ECO:0000256" key="5">
    <source>
        <dbReference type="ARBA" id="ARBA00023163"/>
    </source>
</evidence>
<keyword evidence="5" id="KW-0804">Transcription</keyword>
<evidence type="ECO:0000256" key="4">
    <source>
        <dbReference type="ARBA" id="ARBA00023125"/>
    </source>
</evidence>
<dbReference type="Pfam" id="PF04545">
    <property type="entry name" value="Sigma70_r4"/>
    <property type="match status" value="1"/>
</dbReference>
<gene>
    <name evidence="8" type="ORF">KFL_000300310</name>
</gene>
<feature type="region of interest" description="Disordered" evidence="6">
    <location>
        <begin position="426"/>
        <end position="463"/>
    </location>
</feature>
<dbReference type="AlphaFoldDB" id="A0A0U9HI10"/>
<dbReference type="STRING" id="105231.A0A0U9HI10"/>
<dbReference type="GO" id="GO:0006355">
    <property type="term" value="P:regulation of DNA-templated transcription"/>
    <property type="evidence" value="ECO:0000318"/>
    <property type="project" value="GO_Central"/>
</dbReference>
<sequence length="787" mass="86018">MAATAVSVVRGGLASTSGSTSAFGETVANAGGRLGRSQGYDVAHLGLDGLDRLDSGSTPACCSTIGSQIAERGRRRGVENNVARGHVVASAGIAKGVLAEDSRWRRKEMHGARLDSSGFLRGTRFSSPIRSSSALQMVIEAPPLLEEDLAVPLPWHVPDLQERMSTLSSDARKGGAALEALSGQGFHTDGALREGTLGVDRWLDGEGALPQPHPWQEDLDALSAVAKVAELAKLAVKSAEDASIVEAEREALEAESEFIAAHQYEDLLTPEDYALLQKARSQDVEDYNAEMKSGPDPSPFRVAFEQALQMPLKKKTDVEKGGVRAKRKAAGKRAAGGSGALETGVFEVELAGSRVLKTKVSQGVLKTKASRRVSRTKASQGGRTAVVDAPPRKRTAEVPMRKQTVTMPAERIKPAEVDSLGKEFAVPSSRRGTRLARRERAKRWAHQQQQQGGRRWRDEKGVGGAQPNLLTMITRDAVLLTPEEEVECTQQIREKLRLEQGAGHLATDLGREPSMDELAESYGMTTADFREVWVRGENAKARLVKSNLRLVISIAKAYQGRGLELMDLIQEGNVGLMRGVEKFDTSLGYKFSTYAHWWIRQAVARAVQEHGRTIRLPTHMYEAIPKIIHAKRLLKAKLHRDPTVQEIAALTEYAPEKVTLAIAANQRPRSAEQVGRYGGGGDAEQEPQETLLDQLVLPGDDETGTAMLAEDHLLRNLAAALETLNGREKEVLSMRFGLDDGRPKPFEEISIKFNVTKERIRQIVLRALRKLQDPAIFLTLKDFVEKG</sequence>
<dbReference type="GO" id="GO:0003899">
    <property type="term" value="F:DNA-directed RNA polymerase activity"/>
    <property type="evidence" value="ECO:0000318"/>
    <property type="project" value="GO_Central"/>
</dbReference>
<comment type="similarity">
    <text evidence="1">Belongs to the sigma-70 factor family.</text>
</comment>
<dbReference type="GO" id="GO:0016987">
    <property type="term" value="F:sigma factor activity"/>
    <property type="evidence" value="ECO:0000318"/>
    <property type="project" value="GO_Central"/>
</dbReference>
<dbReference type="SUPFAM" id="SSF88946">
    <property type="entry name" value="Sigma2 domain of RNA polymerase sigma factors"/>
    <property type="match status" value="1"/>
</dbReference>
<dbReference type="PROSITE" id="PS00715">
    <property type="entry name" value="SIGMA70_1"/>
    <property type="match status" value="1"/>
</dbReference>
<dbReference type="NCBIfam" id="TIGR02937">
    <property type="entry name" value="sigma70-ECF"/>
    <property type="match status" value="1"/>
</dbReference>
<dbReference type="Gene3D" id="1.10.10.10">
    <property type="entry name" value="Winged helix-like DNA-binding domain superfamily/Winged helix DNA-binding domain"/>
    <property type="match status" value="2"/>
</dbReference>
<evidence type="ECO:0000259" key="7">
    <source>
        <dbReference type="PROSITE" id="PS00715"/>
    </source>
</evidence>
<dbReference type="OrthoDB" id="206108at2759"/>
<dbReference type="Proteomes" id="UP000054558">
    <property type="component" value="Unassembled WGS sequence"/>
</dbReference>
<proteinExistence type="inferred from homology"/>
<evidence type="ECO:0000313" key="9">
    <source>
        <dbReference type="Proteomes" id="UP000054558"/>
    </source>
</evidence>
<dbReference type="Pfam" id="PF04539">
    <property type="entry name" value="Sigma70_r3"/>
    <property type="match status" value="1"/>
</dbReference>